<evidence type="ECO:0000313" key="7">
    <source>
        <dbReference type="Proteomes" id="UP000178851"/>
    </source>
</evidence>
<organism evidence="6 7">
    <name type="scientific">Candidatus Woesebacteria bacterium RIFCSPHIGHO2_01_FULL_39_28</name>
    <dbReference type="NCBI Taxonomy" id="1802496"/>
    <lineage>
        <taxon>Bacteria</taxon>
        <taxon>Candidatus Woeseibacteriota</taxon>
    </lineage>
</organism>
<evidence type="ECO:0000256" key="4">
    <source>
        <dbReference type="RuleBase" id="RU004478"/>
    </source>
</evidence>
<dbReference type="PANTHER" id="PTHR21237:SF23">
    <property type="entry name" value="GRPE PROTEIN HOMOLOG, MITOCHONDRIAL"/>
    <property type="match status" value="1"/>
</dbReference>
<comment type="subcellular location">
    <subcellularLocation>
        <location evidence="3">Cytoplasm</location>
    </subcellularLocation>
</comment>
<accession>A0A1F7YMA4</accession>
<name>A0A1F7YMA4_9BACT</name>
<proteinExistence type="inferred from homology"/>
<keyword evidence="3" id="KW-0963">Cytoplasm</keyword>
<evidence type="ECO:0000256" key="2">
    <source>
        <dbReference type="ARBA" id="ARBA00023186"/>
    </source>
</evidence>
<dbReference type="Pfam" id="PF01025">
    <property type="entry name" value="GrpE"/>
    <property type="match status" value="1"/>
</dbReference>
<dbReference type="HAMAP" id="MF_01151">
    <property type="entry name" value="GrpE"/>
    <property type="match status" value="1"/>
</dbReference>
<evidence type="ECO:0000256" key="3">
    <source>
        <dbReference type="HAMAP-Rule" id="MF_01151"/>
    </source>
</evidence>
<keyword evidence="2 3" id="KW-0143">Chaperone</keyword>
<keyword evidence="5" id="KW-0175">Coiled coil</keyword>
<keyword evidence="3" id="KW-0346">Stress response</keyword>
<comment type="similarity">
    <text evidence="1 3 4">Belongs to the GrpE family.</text>
</comment>
<comment type="caution">
    <text evidence="6">The sequence shown here is derived from an EMBL/GenBank/DDBJ whole genome shotgun (WGS) entry which is preliminary data.</text>
</comment>
<dbReference type="InterPro" id="IPR013805">
    <property type="entry name" value="GrpE_CC"/>
</dbReference>
<dbReference type="Gene3D" id="3.90.20.20">
    <property type="match status" value="1"/>
</dbReference>
<evidence type="ECO:0000256" key="5">
    <source>
        <dbReference type="SAM" id="Coils"/>
    </source>
</evidence>
<comment type="subunit">
    <text evidence="3">Homodimer.</text>
</comment>
<dbReference type="EMBL" id="MGGI01000003">
    <property type="protein sequence ID" value="OGM27675.1"/>
    <property type="molecule type" value="Genomic_DNA"/>
</dbReference>
<dbReference type="AlphaFoldDB" id="A0A1F7YMA4"/>
<dbReference type="GO" id="GO:0042803">
    <property type="term" value="F:protein homodimerization activity"/>
    <property type="evidence" value="ECO:0007669"/>
    <property type="project" value="InterPro"/>
</dbReference>
<dbReference type="PANTHER" id="PTHR21237">
    <property type="entry name" value="GRPE PROTEIN"/>
    <property type="match status" value="1"/>
</dbReference>
<dbReference type="GO" id="GO:0051082">
    <property type="term" value="F:unfolded protein binding"/>
    <property type="evidence" value="ECO:0007669"/>
    <property type="project" value="TreeGrafter"/>
</dbReference>
<dbReference type="SUPFAM" id="SSF58014">
    <property type="entry name" value="Coiled-coil domain of nucleotide exchange factor GrpE"/>
    <property type="match status" value="1"/>
</dbReference>
<feature type="coiled-coil region" evidence="5">
    <location>
        <begin position="5"/>
        <end position="32"/>
    </location>
</feature>
<dbReference type="GO" id="GO:0000774">
    <property type="term" value="F:adenyl-nucleotide exchange factor activity"/>
    <property type="evidence" value="ECO:0007669"/>
    <property type="project" value="InterPro"/>
</dbReference>
<sequence length="140" mass="16062">MSDKSKNLKDQLARALADYDNLRKRSEKEKEVWIKFSAEAILVKLLTIFDILESVQKHLKDQGLAIAIIELRKIFEEEGLEEIDTKGNFDENKHEVVETIEGREKGKITEVVLTGWKFKDETDLSAGRQVVRHAKVKVIG</sequence>
<reference evidence="6 7" key="1">
    <citation type="journal article" date="2016" name="Nat. Commun.">
        <title>Thousands of microbial genomes shed light on interconnected biogeochemical processes in an aquifer system.</title>
        <authorList>
            <person name="Anantharaman K."/>
            <person name="Brown C.T."/>
            <person name="Hug L.A."/>
            <person name="Sharon I."/>
            <person name="Castelle C.J."/>
            <person name="Probst A.J."/>
            <person name="Thomas B.C."/>
            <person name="Singh A."/>
            <person name="Wilkins M.J."/>
            <person name="Karaoz U."/>
            <person name="Brodie E.L."/>
            <person name="Williams K.H."/>
            <person name="Hubbard S.S."/>
            <person name="Banfield J.F."/>
        </authorList>
    </citation>
    <scope>NUCLEOTIDE SEQUENCE [LARGE SCALE GENOMIC DNA]</scope>
</reference>
<gene>
    <name evidence="3" type="primary">grpE</name>
    <name evidence="6" type="ORF">A2627_04520</name>
</gene>
<dbReference type="Proteomes" id="UP000178851">
    <property type="component" value="Unassembled WGS sequence"/>
</dbReference>
<dbReference type="InterPro" id="IPR000740">
    <property type="entry name" value="GrpE"/>
</dbReference>
<evidence type="ECO:0000256" key="1">
    <source>
        <dbReference type="ARBA" id="ARBA00009054"/>
    </source>
</evidence>
<dbReference type="GO" id="GO:0006457">
    <property type="term" value="P:protein folding"/>
    <property type="evidence" value="ECO:0007669"/>
    <property type="project" value="InterPro"/>
</dbReference>
<dbReference type="GO" id="GO:0005737">
    <property type="term" value="C:cytoplasm"/>
    <property type="evidence" value="ECO:0007669"/>
    <property type="project" value="UniProtKB-SubCell"/>
</dbReference>
<protein>
    <recommendedName>
        <fullName evidence="3">Protein GrpE</fullName>
    </recommendedName>
    <alternativeName>
        <fullName evidence="3">HSP-70 cofactor</fullName>
    </alternativeName>
</protein>
<dbReference type="GO" id="GO:0051087">
    <property type="term" value="F:protein-folding chaperone binding"/>
    <property type="evidence" value="ECO:0007669"/>
    <property type="project" value="InterPro"/>
</dbReference>
<dbReference type="PRINTS" id="PR00773">
    <property type="entry name" value="GRPEPROTEIN"/>
</dbReference>
<comment type="function">
    <text evidence="3">Participates actively in the response to hyperosmotic and heat shock by preventing the aggregation of stress-denatured proteins, in association with DnaK and GrpE. It is the nucleotide exchange factor for DnaK and may function as a thermosensor. Unfolded proteins bind initially to DnaJ; upon interaction with the DnaJ-bound protein, DnaK hydrolyzes its bound ATP, resulting in the formation of a stable complex. GrpE releases ADP from DnaK; ATP binding to DnaK triggers the release of the substrate protein, thus completing the reaction cycle. Several rounds of ATP-dependent interactions between DnaJ, DnaK and GrpE are required for fully efficient folding.</text>
</comment>
<evidence type="ECO:0000313" key="6">
    <source>
        <dbReference type="EMBL" id="OGM27675.1"/>
    </source>
</evidence>